<keyword evidence="2" id="KW-1133">Transmembrane helix</keyword>
<feature type="transmembrane region" description="Helical" evidence="2">
    <location>
        <begin position="246"/>
        <end position="269"/>
    </location>
</feature>
<reference evidence="3" key="1">
    <citation type="submission" date="2022-11" db="EMBL/GenBank/DDBJ databases">
        <title>Centuries of genome instability and evolution in soft-shell clam transmissible cancer (bioRxiv).</title>
        <authorList>
            <person name="Hart S.F.M."/>
            <person name="Yonemitsu M.A."/>
            <person name="Giersch R.M."/>
            <person name="Beal B.F."/>
            <person name="Arriagada G."/>
            <person name="Davis B.W."/>
            <person name="Ostrander E.A."/>
            <person name="Goff S.P."/>
            <person name="Metzger M.J."/>
        </authorList>
    </citation>
    <scope>NUCLEOTIDE SEQUENCE</scope>
    <source>
        <strain evidence="3">MELC-2E11</strain>
        <tissue evidence="3">Siphon/mantle</tissue>
    </source>
</reference>
<dbReference type="InterPro" id="IPR031155">
    <property type="entry name" value="DUR"/>
</dbReference>
<evidence type="ECO:0000313" key="3">
    <source>
        <dbReference type="EMBL" id="WAQ99317.1"/>
    </source>
</evidence>
<dbReference type="Gene3D" id="1.20.1730.10">
    <property type="entry name" value="Sodium/glucose cotransporter"/>
    <property type="match status" value="1"/>
</dbReference>
<gene>
    <name evidence="3" type="ORF">MAR_023690</name>
</gene>
<keyword evidence="1" id="KW-0813">Transport</keyword>
<keyword evidence="2" id="KW-0812">Transmembrane</keyword>
<evidence type="ECO:0000313" key="4">
    <source>
        <dbReference type="Proteomes" id="UP001164746"/>
    </source>
</evidence>
<keyword evidence="4" id="KW-1185">Reference proteome</keyword>
<dbReference type="EMBL" id="CP111014">
    <property type="protein sequence ID" value="WAQ99317.1"/>
    <property type="molecule type" value="Genomic_DNA"/>
</dbReference>
<name>A0ABY7DRH0_MYAAR</name>
<dbReference type="PANTHER" id="PTHR46154">
    <property type="match status" value="1"/>
</dbReference>
<evidence type="ECO:0000256" key="1">
    <source>
        <dbReference type="ARBA" id="ARBA00022448"/>
    </source>
</evidence>
<accession>A0ABY7DRH0</accession>
<evidence type="ECO:0000256" key="2">
    <source>
        <dbReference type="SAM" id="Phobius"/>
    </source>
</evidence>
<dbReference type="PANTHER" id="PTHR46154:SF4">
    <property type="entry name" value="UREA ACTIVE TRANSPORTER"/>
    <property type="match status" value="1"/>
</dbReference>
<keyword evidence="2" id="KW-0472">Membrane</keyword>
<protein>
    <submittedName>
        <fullName evidence="3">DUR3-like protein</fullName>
    </submittedName>
</protein>
<feature type="transmembrane region" description="Helical" evidence="2">
    <location>
        <begin position="163"/>
        <end position="188"/>
    </location>
</feature>
<feature type="transmembrane region" description="Helical" evidence="2">
    <location>
        <begin position="281"/>
        <end position="298"/>
    </location>
</feature>
<feature type="transmembrane region" description="Helical" evidence="2">
    <location>
        <begin position="25"/>
        <end position="47"/>
    </location>
</feature>
<sequence length="334" mass="37546">MIRDKKCEELPFLSETVFVLYTSHFIRYITPFVMNFLLGETGGYLLLTMLMMARMSTGSSGEVMAISSIVVYDIYKTYINTFSKKKNLSPSSCVLCGRQKQLSELKMDGDFCACSSLIGCKSCDVDIITRARVGVDKVAYTCSVYGDNRRYEDGLMRYKNCSLLTAMLVGFVVSGVGCVIVSLCTHNIRSEVDANLEWAKTIYIDNPINPFRLMYVEEFTKAEVGDIITPKAMDKVFRKAKLYDGVLGIISLVMFVIVVLAIALSSGVLSFDEFSACIKGYQICCFICTFVVVVLPPFDEGYQIWLRYQKNKRNETSSVCTAKEQDFNEESCKL</sequence>
<organism evidence="3 4">
    <name type="scientific">Mya arenaria</name>
    <name type="common">Soft-shell clam</name>
    <dbReference type="NCBI Taxonomy" id="6604"/>
    <lineage>
        <taxon>Eukaryota</taxon>
        <taxon>Metazoa</taxon>
        <taxon>Spiralia</taxon>
        <taxon>Lophotrochozoa</taxon>
        <taxon>Mollusca</taxon>
        <taxon>Bivalvia</taxon>
        <taxon>Autobranchia</taxon>
        <taxon>Heteroconchia</taxon>
        <taxon>Euheterodonta</taxon>
        <taxon>Imparidentia</taxon>
        <taxon>Neoheterodontei</taxon>
        <taxon>Myida</taxon>
        <taxon>Myoidea</taxon>
        <taxon>Myidae</taxon>
        <taxon>Mya</taxon>
    </lineage>
</organism>
<dbReference type="Proteomes" id="UP001164746">
    <property type="component" value="Chromosome 3"/>
</dbReference>
<dbReference type="InterPro" id="IPR038377">
    <property type="entry name" value="Na/Glc_symporter_sf"/>
</dbReference>
<proteinExistence type="predicted"/>